<dbReference type="EMBL" id="VTTN01000023">
    <property type="protein sequence ID" value="KAA0590316.1"/>
    <property type="molecule type" value="Genomic_DNA"/>
</dbReference>
<evidence type="ECO:0000256" key="1">
    <source>
        <dbReference type="ARBA" id="ARBA00023002"/>
    </source>
</evidence>
<dbReference type="GO" id="GO:0016491">
    <property type="term" value="F:oxidoreductase activity"/>
    <property type="evidence" value="ECO:0007669"/>
    <property type="project" value="UniProtKB-KW"/>
</dbReference>
<feature type="domain" description="GFO/IDH/MocA-like oxidoreductase" evidence="3">
    <location>
        <begin position="140"/>
        <end position="273"/>
    </location>
</feature>
<keyword evidence="5" id="KW-1185">Reference proteome</keyword>
<dbReference type="Proteomes" id="UP000324927">
    <property type="component" value="Unassembled WGS sequence"/>
</dbReference>
<dbReference type="PANTHER" id="PTHR43818">
    <property type="entry name" value="BCDNA.GH03377"/>
    <property type="match status" value="1"/>
</dbReference>
<dbReference type="Pfam" id="PF01408">
    <property type="entry name" value="GFO_IDH_MocA"/>
    <property type="match status" value="1"/>
</dbReference>
<dbReference type="AlphaFoldDB" id="A0A5A9G7F9"/>
<name>A0A5A9G7F9_AZOLI</name>
<keyword evidence="1" id="KW-0560">Oxidoreductase</keyword>
<evidence type="ECO:0000313" key="5">
    <source>
        <dbReference type="Proteomes" id="UP000324927"/>
    </source>
</evidence>
<evidence type="ECO:0000313" key="4">
    <source>
        <dbReference type="EMBL" id="KAA0590316.1"/>
    </source>
</evidence>
<evidence type="ECO:0000259" key="2">
    <source>
        <dbReference type="Pfam" id="PF01408"/>
    </source>
</evidence>
<dbReference type="PANTHER" id="PTHR43818:SF11">
    <property type="entry name" value="BCDNA.GH03377"/>
    <property type="match status" value="1"/>
</dbReference>
<gene>
    <name evidence="4" type="ORF">FZ942_32040</name>
</gene>
<protein>
    <submittedName>
        <fullName evidence="4">Gfo/Idh/MocA family oxidoreductase</fullName>
    </submittedName>
</protein>
<organism evidence="4 5">
    <name type="scientific">Azospirillum lipoferum</name>
    <dbReference type="NCBI Taxonomy" id="193"/>
    <lineage>
        <taxon>Bacteria</taxon>
        <taxon>Pseudomonadati</taxon>
        <taxon>Pseudomonadota</taxon>
        <taxon>Alphaproteobacteria</taxon>
        <taxon>Rhodospirillales</taxon>
        <taxon>Azospirillaceae</taxon>
        <taxon>Azospirillum</taxon>
    </lineage>
</organism>
<dbReference type="InterPro" id="IPR000683">
    <property type="entry name" value="Gfo/Idh/MocA-like_OxRdtase_N"/>
</dbReference>
<proteinExistence type="predicted"/>
<evidence type="ECO:0000259" key="3">
    <source>
        <dbReference type="Pfam" id="PF22725"/>
    </source>
</evidence>
<dbReference type="Pfam" id="PF22725">
    <property type="entry name" value="GFO_IDH_MocA_C3"/>
    <property type="match status" value="1"/>
</dbReference>
<sequence>MKKLSIGLVGSGFMGRAHAQAFRAVGGLFDLPFEPVLDLLAERDEATAADAAARLGFRRHCGDWRRLVEDPEIDVVAITTPNRLHAPIALAAIAAGKHVYCEKPLATTLEDARAMAAAAEATGVVTLVGFNYLKNPMIALARELVAGGEIGEVTGFRGIHAEDFMADPLAPFTWRCEADNAGGALADIGSHILSLATYLAGDIRSVSGRLHTVHGRRPAAAGSAEMREVRVDDQAHALVEFANGATGSVTASWIAQGRKMQLAFELVGTRGSIAFTQERFNELWLYQAGGAPGRSGYRLVTAGPEHADYAAFCPAPGHQLGFNDLKTIEVKALIEAIAGKAPAYPDFRAACELERVAEAIHRSSAERRWVDVAEV</sequence>
<dbReference type="InterPro" id="IPR055170">
    <property type="entry name" value="GFO_IDH_MocA-like_dom"/>
</dbReference>
<dbReference type="SUPFAM" id="SSF51735">
    <property type="entry name" value="NAD(P)-binding Rossmann-fold domains"/>
    <property type="match status" value="1"/>
</dbReference>
<dbReference type="InterPro" id="IPR036291">
    <property type="entry name" value="NAD(P)-bd_dom_sf"/>
</dbReference>
<reference evidence="4 5" key="1">
    <citation type="submission" date="2019-08" db="EMBL/GenBank/DDBJ databases">
        <authorList>
            <person name="Grouzdev D."/>
            <person name="Tikhonova E."/>
            <person name="Kravchenko I."/>
        </authorList>
    </citation>
    <scope>NUCLEOTIDE SEQUENCE [LARGE SCALE GENOMIC DNA]</scope>
    <source>
        <strain evidence="4 5">59b</strain>
    </source>
</reference>
<dbReference type="Gene3D" id="3.30.360.10">
    <property type="entry name" value="Dihydrodipicolinate Reductase, domain 2"/>
    <property type="match status" value="1"/>
</dbReference>
<feature type="domain" description="Gfo/Idh/MocA-like oxidoreductase N-terminal" evidence="2">
    <location>
        <begin position="5"/>
        <end position="130"/>
    </location>
</feature>
<dbReference type="SUPFAM" id="SSF55347">
    <property type="entry name" value="Glyceraldehyde-3-phosphate dehydrogenase-like, C-terminal domain"/>
    <property type="match status" value="1"/>
</dbReference>
<dbReference type="RefSeq" id="WP_149235099.1">
    <property type="nucleotide sequence ID" value="NZ_JALJXJ010000023.1"/>
</dbReference>
<dbReference type="Gene3D" id="3.40.50.720">
    <property type="entry name" value="NAD(P)-binding Rossmann-like Domain"/>
    <property type="match status" value="1"/>
</dbReference>
<dbReference type="InterPro" id="IPR050463">
    <property type="entry name" value="Gfo/Idh/MocA_oxidrdct_glycsds"/>
</dbReference>
<dbReference type="GO" id="GO:0000166">
    <property type="term" value="F:nucleotide binding"/>
    <property type="evidence" value="ECO:0007669"/>
    <property type="project" value="InterPro"/>
</dbReference>
<comment type="caution">
    <text evidence="4">The sequence shown here is derived from an EMBL/GenBank/DDBJ whole genome shotgun (WGS) entry which is preliminary data.</text>
</comment>
<dbReference type="OrthoDB" id="9801953at2"/>
<accession>A0A5A9G7F9</accession>